<dbReference type="GO" id="GO:0004497">
    <property type="term" value="F:monooxygenase activity"/>
    <property type="evidence" value="ECO:0007669"/>
    <property type="project" value="InterPro"/>
</dbReference>
<dbReference type="Proteomes" id="UP001364617">
    <property type="component" value="Unassembled WGS sequence"/>
</dbReference>
<evidence type="ECO:0000256" key="2">
    <source>
        <dbReference type="ARBA" id="ARBA00023004"/>
    </source>
</evidence>
<dbReference type="AlphaFoldDB" id="A0AAN9CZZ5"/>
<dbReference type="InterPro" id="IPR036396">
    <property type="entry name" value="Cyt_P450_sf"/>
</dbReference>
<keyword evidence="3" id="KW-0812">Transmembrane</keyword>
<dbReference type="GO" id="GO:0016705">
    <property type="term" value="F:oxidoreductase activity, acting on paired donors, with incorporation or reduction of molecular oxygen"/>
    <property type="evidence" value="ECO:0007669"/>
    <property type="project" value="InterPro"/>
</dbReference>
<accession>A0AAN9CZZ5</accession>
<dbReference type="PANTHER" id="PTHR24299:SF21">
    <property type="entry name" value="OS09G0441600 PROTEIN"/>
    <property type="match status" value="1"/>
</dbReference>
<reference evidence="4 5" key="1">
    <citation type="submission" date="2024-02" db="EMBL/GenBank/DDBJ databases">
        <title>Chromosome-level genome assembly of the Eurasian Minnow (Phoxinus phoxinus).</title>
        <authorList>
            <person name="Oriowo T.O."/>
            <person name="Martin S."/>
            <person name="Stange M."/>
            <person name="Chrysostomakis Y."/>
            <person name="Brown T."/>
            <person name="Winkler S."/>
            <person name="Kukowka S."/>
            <person name="Myers E.W."/>
            <person name="Bohne A."/>
        </authorList>
    </citation>
    <scope>NUCLEOTIDE SEQUENCE [LARGE SCALE GENOMIC DNA]</scope>
    <source>
        <strain evidence="4">ZFMK-TIS-60720</strain>
        <tissue evidence="4">Whole Organism</tissue>
    </source>
</reference>
<dbReference type="GO" id="GO:0020037">
    <property type="term" value="F:heme binding"/>
    <property type="evidence" value="ECO:0007669"/>
    <property type="project" value="InterPro"/>
</dbReference>
<proteinExistence type="inferred from homology"/>
<keyword evidence="2" id="KW-0408">Iron</keyword>
<keyword evidence="3" id="KW-1133">Transmembrane helix</keyword>
<sequence length="129" mass="14571">MVLENILFSLAAVRWTDAGTVLLLFILVLLILDQLRNRKPRNYPPGPTPLPFVGNVFHLDVTQPHIHLTKLSEHYGNIFSLRLGNLNTVVVNTYSMVKKALIDQANIFTGRPTSDVLKKNNQVPRCNLQ</sequence>
<dbReference type="InterPro" id="IPR001128">
    <property type="entry name" value="Cyt_P450"/>
</dbReference>
<evidence type="ECO:0000313" key="5">
    <source>
        <dbReference type="Proteomes" id="UP001364617"/>
    </source>
</evidence>
<dbReference type="Pfam" id="PF00067">
    <property type="entry name" value="p450"/>
    <property type="match status" value="1"/>
</dbReference>
<dbReference type="InterPro" id="IPR002401">
    <property type="entry name" value="Cyt_P450_E_grp-I"/>
</dbReference>
<dbReference type="GO" id="GO:0005506">
    <property type="term" value="F:iron ion binding"/>
    <property type="evidence" value="ECO:0007669"/>
    <property type="project" value="InterPro"/>
</dbReference>
<evidence type="ECO:0000313" key="4">
    <source>
        <dbReference type="EMBL" id="KAK7150383.1"/>
    </source>
</evidence>
<organism evidence="4 5">
    <name type="scientific">Phoxinus phoxinus</name>
    <name type="common">Eurasian minnow</name>
    <dbReference type="NCBI Taxonomy" id="58324"/>
    <lineage>
        <taxon>Eukaryota</taxon>
        <taxon>Metazoa</taxon>
        <taxon>Chordata</taxon>
        <taxon>Craniata</taxon>
        <taxon>Vertebrata</taxon>
        <taxon>Euteleostomi</taxon>
        <taxon>Actinopterygii</taxon>
        <taxon>Neopterygii</taxon>
        <taxon>Teleostei</taxon>
        <taxon>Ostariophysi</taxon>
        <taxon>Cypriniformes</taxon>
        <taxon>Leuciscidae</taxon>
        <taxon>Phoxininae</taxon>
        <taxon>Phoxinus</taxon>
    </lineage>
</organism>
<keyword evidence="3" id="KW-0472">Membrane</keyword>
<protein>
    <submittedName>
        <fullName evidence="4">Uncharacterized protein</fullName>
    </submittedName>
</protein>
<dbReference type="SUPFAM" id="SSF48264">
    <property type="entry name" value="Cytochrome P450"/>
    <property type="match status" value="1"/>
</dbReference>
<evidence type="ECO:0000256" key="3">
    <source>
        <dbReference type="SAM" id="Phobius"/>
    </source>
</evidence>
<dbReference type="PANTHER" id="PTHR24299">
    <property type="entry name" value="CYTOCHROME P450 FAMILY 1"/>
    <property type="match status" value="1"/>
</dbReference>
<dbReference type="PRINTS" id="PR00463">
    <property type="entry name" value="EP450I"/>
</dbReference>
<evidence type="ECO:0000256" key="1">
    <source>
        <dbReference type="ARBA" id="ARBA00010617"/>
    </source>
</evidence>
<gene>
    <name evidence="4" type="ORF">R3I93_011592</name>
</gene>
<comment type="similarity">
    <text evidence="1">Belongs to the cytochrome P450 family.</text>
</comment>
<dbReference type="EMBL" id="JAYKXH010000012">
    <property type="protein sequence ID" value="KAK7150383.1"/>
    <property type="molecule type" value="Genomic_DNA"/>
</dbReference>
<dbReference type="Gene3D" id="1.10.630.10">
    <property type="entry name" value="Cytochrome P450"/>
    <property type="match status" value="1"/>
</dbReference>
<feature type="transmembrane region" description="Helical" evidence="3">
    <location>
        <begin position="6"/>
        <end position="32"/>
    </location>
</feature>
<keyword evidence="5" id="KW-1185">Reference proteome</keyword>
<comment type="caution">
    <text evidence="4">The sequence shown here is derived from an EMBL/GenBank/DDBJ whole genome shotgun (WGS) entry which is preliminary data.</text>
</comment>
<name>A0AAN9CZZ5_9TELE</name>